<feature type="coiled-coil region" evidence="1">
    <location>
        <begin position="119"/>
        <end position="172"/>
    </location>
</feature>
<feature type="signal peptide" evidence="2">
    <location>
        <begin position="1"/>
        <end position="20"/>
    </location>
</feature>
<evidence type="ECO:0000313" key="4">
    <source>
        <dbReference type="Proteomes" id="UP000256779"/>
    </source>
</evidence>
<feature type="chain" id="PRO_5017616076" description="Secreted protein (Por secretion system target)" evidence="2">
    <location>
        <begin position="21"/>
        <end position="287"/>
    </location>
</feature>
<keyword evidence="1" id="KW-0175">Coiled coil</keyword>
<keyword evidence="2" id="KW-0732">Signal</keyword>
<accession>A0A3D9L4E0</accession>
<reference evidence="3 4" key="1">
    <citation type="submission" date="2018-07" db="EMBL/GenBank/DDBJ databases">
        <title>Genomic Encyclopedia of Type Strains, Phase IV (KMG-IV): sequencing the most valuable type-strain genomes for metagenomic binning, comparative biology and taxonomic classification.</title>
        <authorList>
            <person name="Goeker M."/>
        </authorList>
    </citation>
    <scope>NUCLEOTIDE SEQUENCE [LARGE SCALE GENOMIC DNA]</scope>
    <source>
        <strain evidence="3 4">DSM 4134</strain>
    </source>
</reference>
<evidence type="ECO:0000256" key="1">
    <source>
        <dbReference type="SAM" id="Coils"/>
    </source>
</evidence>
<organism evidence="3 4">
    <name type="scientific">Marinoscillum furvescens DSM 4134</name>
    <dbReference type="NCBI Taxonomy" id="1122208"/>
    <lineage>
        <taxon>Bacteria</taxon>
        <taxon>Pseudomonadati</taxon>
        <taxon>Bacteroidota</taxon>
        <taxon>Cytophagia</taxon>
        <taxon>Cytophagales</taxon>
        <taxon>Reichenbachiellaceae</taxon>
        <taxon>Marinoscillum</taxon>
    </lineage>
</organism>
<protein>
    <recommendedName>
        <fullName evidence="5">Secreted protein (Por secretion system target)</fullName>
    </recommendedName>
</protein>
<gene>
    <name evidence="3" type="ORF">C7460_1098</name>
</gene>
<comment type="caution">
    <text evidence="3">The sequence shown here is derived from an EMBL/GenBank/DDBJ whole genome shotgun (WGS) entry which is preliminary data.</text>
</comment>
<evidence type="ECO:0000256" key="2">
    <source>
        <dbReference type="SAM" id="SignalP"/>
    </source>
</evidence>
<name>A0A3D9L4E0_MARFU</name>
<proteinExistence type="predicted"/>
<dbReference type="EMBL" id="QREG01000009">
    <property type="protein sequence ID" value="RED98817.1"/>
    <property type="molecule type" value="Genomic_DNA"/>
</dbReference>
<dbReference type="Proteomes" id="UP000256779">
    <property type="component" value="Unassembled WGS sequence"/>
</dbReference>
<dbReference type="RefSeq" id="WP_115868124.1">
    <property type="nucleotide sequence ID" value="NZ_QREG01000009.1"/>
</dbReference>
<evidence type="ECO:0000313" key="3">
    <source>
        <dbReference type="EMBL" id="RED98817.1"/>
    </source>
</evidence>
<sequence>MKKIILPLLAALMIMSQESAAQKSSDENEVQVKISREVDGEMIHFEKSYPSEEAMRSDEELQEFIGKENSFPFDPPPAPPHPQIWHPGANMTFHFDGDSLSKRIKVLTDSGHYAFSYHLDDMEEHMKDMKVIIDRQLQNVQDMDFHIAMPDMDSLQENIEVMVKKIADVDHKPPTPTPTRDISISPDVSAFGKRARLKDHERLELNDLGVKVSPLASIYLRMETPDSEADLTISVRDTNDRLLFHQLIPAFAGRYSQHIDLRKYDAGDYLLTLQHGDKKLLRSITIK</sequence>
<evidence type="ECO:0008006" key="5">
    <source>
        <dbReference type="Google" id="ProtNLM"/>
    </source>
</evidence>
<dbReference type="AlphaFoldDB" id="A0A3D9L4E0"/>
<keyword evidence="4" id="KW-1185">Reference proteome</keyword>